<accession>E0UGM5</accession>
<protein>
    <recommendedName>
        <fullName evidence="1">DUF6888 domain-containing protein</fullName>
    </recommendedName>
</protein>
<dbReference type="HOGENOM" id="CLU_195866_1_0_3"/>
<sequence>MLPTVEQALKSLYLCQSLTTAYQPIYMVRLDERNGKVFILAGEDIQILVSRDGNWEFLS</sequence>
<name>E0UGM5_GLOV7</name>
<organism evidence="2 3">
    <name type="scientific">Gloeothece verrucosa (strain PCC 7822)</name>
    <name type="common">Cyanothece sp. (strain PCC 7822)</name>
    <dbReference type="NCBI Taxonomy" id="497965"/>
    <lineage>
        <taxon>Bacteria</taxon>
        <taxon>Bacillati</taxon>
        <taxon>Cyanobacteriota</taxon>
        <taxon>Cyanophyceae</taxon>
        <taxon>Oscillatoriophycideae</taxon>
        <taxon>Chroococcales</taxon>
        <taxon>Aphanothecaceae</taxon>
        <taxon>Gloeothece</taxon>
        <taxon>Gloeothece verrucosa</taxon>
    </lineage>
</organism>
<dbReference type="STRING" id="497965.Cyan7822_1230"/>
<gene>
    <name evidence="2" type="ordered locus">Cyan7822_1230</name>
</gene>
<dbReference type="Proteomes" id="UP000008206">
    <property type="component" value="Chromosome"/>
</dbReference>
<keyword evidence="3" id="KW-1185">Reference proteome</keyword>
<proteinExistence type="predicted"/>
<dbReference type="AlphaFoldDB" id="E0UGM5"/>
<evidence type="ECO:0000313" key="3">
    <source>
        <dbReference type="Proteomes" id="UP000008206"/>
    </source>
</evidence>
<dbReference type="eggNOG" id="ENOG5033GZJ">
    <property type="taxonomic scope" value="Bacteria"/>
</dbReference>
<dbReference type="Pfam" id="PF21828">
    <property type="entry name" value="DUF6888"/>
    <property type="match status" value="1"/>
</dbReference>
<evidence type="ECO:0000259" key="1">
    <source>
        <dbReference type="Pfam" id="PF21828"/>
    </source>
</evidence>
<feature type="domain" description="DUF6888" evidence="1">
    <location>
        <begin position="3"/>
        <end position="56"/>
    </location>
</feature>
<dbReference type="InterPro" id="IPR054181">
    <property type="entry name" value="DUF6888"/>
</dbReference>
<reference evidence="3" key="1">
    <citation type="journal article" date="2011" name="MBio">
        <title>Novel metabolic attributes of the genus Cyanothece, comprising a group of unicellular nitrogen-fixing Cyanobacteria.</title>
        <authorList>
            <person name="Bandyopadhyay A."/>
            <person name="Elvitigala T."/>
            <person name="Welsh E."/>
            <person name="Stockel J."/>
            <person name="Liberton M."/>
            <person name="Min H."/>
            <person name="Sherman L.A."/>
            <person name="Pakrasi H.B."/>
        </authorList>
    </citation>
    <scope>NUCLEOTIDE SEQUENCE [LARGE SCALE GENOMIC DNA]</scope>
    <source>
        <strain evidence="3">PCC 7822</strain>
    </source>
</reference>
<dbReference type="KEGG" id="cyj:Cyan7822_1230"/>
<dbReference type="EMBL" id="CP002198">
    <property type="protein sequence ID" value="ADN13234.1"/>
    <property type="molecule type" value="Genomic_DNA"/>
</dbReference>
<evidence type="ECO:0000313" key="2">
    <source>
        <dbReference type="EMBL" id="ADN13234.1"/>
    </source>
</evidence>